<reference evidence="3" key="2">
    <citation type="journal article" date="2021" name="Microbiol. Resour. Announc.">
        <title>Complete Genome Sequence of Polycladomyces abyssicola JIR-001T, Isolated from Hemipelagic Sediment in Deep Seawater.</title>
        <authorList>
            <person name="Tsubouchi T."/>
            <person name="Kaneko Y."/>
        </authorList>
    </citation>
    <scope>NUCLEOTIDE SEQUENCE</scope>
    <source>
        <strain evidence="3">JIR-001</strain>
    </source>
</reference>
<proteinExistence type="predicted"/>
<dbReference type="AlphaFoldDB" id="A0A8D5UEW4"/>
<sequence length="173" mass="20034">MRHHITGRFRPHPRIWVVFIFGILIGAAGMLVYLGEKLDSFYLERDAMYYANNQKQKEILRLKTELDRLTHEESKRREAAGKIRKIQVEVLTPQRFGQETIKAEVEKLLQPFVGKSIEWLGRNPDLVDTVLQGRTIRLSDPKASAVQLHVKYVTLVDSDLKVWIDARDVPADE</sequence>
<gene>
    <name evidence="3" type="ORF">JIR001_08220</name>
</gene>
<dbReference type="RefSeq" id="WP_212774323.1">
    <property type="nucleotide sequence ID" value="NZ_AP024601.1"/>
</dbReference>
<dbReference type="KEGG" id="pabs:JIR001_08220"/>
<evidence type="ECO:0000259" key="2">
    <source>
        <dbReference type="Pfam" id="PF26347"/>
    </source>
</evidence>
<evidence type="ECO:0000313" key="4">
    <source>
        <dbReference type="Proteomes" id="UP000677436"/>
    </source>
</evidence>
<evidence type="ECO:0000256" key="1">
    <source>
        <dbReference type="SAM" id="Phobius"/>
    </source>
</evidence>
<keyword evidence="1" id="KW-0472">Membrane</keyword>
<dbReference type="EMBL" id="AP024601">
    <property type="protein sequence ID" value="BCU81039.1"/>
    <property type="molecule type" value="Genomic_DNA"/>
</dbReference>
<reference evidence="3" key="1">
    <citation type="journal article" date="2013" name="Int. J. Syst. Evol. Microbiol.">
        <title>Polycladomyces abyssicola gen. nov., sp. nov., a thermophilic filamentous bacterium isolated from hemipelagic sediment.</title>
        <authorList>
            <person name="Tsubouchi T."/>
            <person name="Shimane Y."/>
            <person name="Mori K."/>
            <person name="Usui K."/>
            <person name="Hiraki T."/>
            <person name="Tame A."/>
            <person name="Uematsu K."/>
            <person name="Maruyama T."/>
            <person name="Hatada Y."/>
        </authorList>
    </citation>
    <scope>NUCLEOTIDE SEQUENCE</scope>
    <source>
        <strain evidence="3">JIR-001</strain>
    </source>
</reference>
<organism evidence="3 4">
    <name type="scientific">Polycladomyces abyssicola</name>
    <dbReference type="NCBI Taxonomy" id="1125966"/>
    <lineage>
        <taxon>Bacteria</taxon>
        <taxon>Bacillati</taxon>
        <taxon>Bacillota</taxon>
        <taxon>Bacilli</taxon>
        <taxon>Bacillales</taxon>
        <taxon>Thermoactinomycetaceae</taxon>
        <taxon>Polycladomyces</taxon>
    </lineage>
</organism>
<dbReference type="Pfam" id="PF26347">
    <property type="entry name" value="YtrI_sporulation"/>
    <property type="match status" value="1"/>
</dbReference>
<protein>
    <recommendedName>
        <fullName evidence="2">Sporulation membrane protein YtrI C-terminal domain-containing protein</fullName>
    </recommendedName>
</protein>
<feature type="transmembrane region" description="Helical" evidence="1">
    <location>
        <begin position="15"/>
        <end position="35"/>
    </location>
</feature>
<evidence type="ECO:0000313" key="3">
    <source>
        <dbReference type="EMBL" id="BCU81039.1"/>
    </source>
</evidence>
<feature type="domain" description="Sporulation membrane protein YtrI C-terminal" evidence="2">
    <location>
        <begin position="91"/>
        <end position="166"/>
    </location>
</feature>
<keyword evidence="1" id="KW-1133">Transmembrane helix</keyword>
<dbReference type="InterPro" id="IPR058620">
    <property type="entry name" value="YtrI_C"/>
</dbReference>
<dbReference type="Proteomes" id="UP000677436">
    <property type="component" value="Chromosome"/>
</dbReference>
<keyword evidence="4" id="KW-1185">Reference proteome</keyword>
<name>A0A8D5UEW4_9BACL</name>
<keyword evidence="1" id="KW-0812">Transmembrane</keyword>
<accession>A0A8D5UEW4</accession>